<keyword evidence="2 5" id="KW-0285">Flavoprotein</keyword>
<evidence type="ECO:0000313" key="7">
    <source>
        <dbReference type="EMBL" id="CDN30378.1"/>
    </source>
</evidence>
<dbReference type="KEGG" id="rbc:BN938_0272"/>
<dbReference type="InterPro" id="IPR000415">
    <property type="entry name" value="Nitroreductase-like"/>
</dbReference>
<name>A0A060R9G0_9BACT</name>
<sequence length="248" mass="28084">MIKAIATHRTIRAFSERKIDNNILDEILVAASRASTTGGMQLYSMVVTQSDQGKELLSPCHFNQPCVRQAGAVVTFCADVNRFTQWCLQRGAEPDYHNFMWWVNAAIDALLASENFALEAENQGLGIVYLGTTTYTARRIIEILELPRGVVPVTTVAVGYPSVNPPLTPRLPMEAVVQYERYTPFTSEKIDELYSEMENSDFTKKLLDENGLENLAKIFTERRYKGEDSLKFSKEYFEVLAQQGFIEF</sequence>
<organism evidence="7 8">
    <name type="scientific">Mucinivorans hirudinis</name>
    <dbReference type="NCBI Taxonomy" id="1433126"/>
    <lineage>
        <taxon>Bacteria</taxon>
        <taxon>Pseudomonadati</taxon>
        <taxon>Bacteroidota</taxon>
        <taxon>Bacteroidia</taxon>
        <taxon>Bacteroidales</taxon>
        <taxon>Rikenellaceae</taxon>
        <taxon>Mucinivorans</taxon>
    </lineage>
</organism>
<evidence type="ECO:0000256" key="3">
    <source>
        <dbReference type="ARBA" id="ARBA00022643"/>
    </source>
</evidence>
<dbReference type="SUPFAM" id="SSF55469">
    <property type="entry name" value="FMN-dependent nitroreductase-like"/>
    <property type="match status" value="1"/>
</dbReference>
<evidence type="ECO:0000259" key="6">
    <source>
        <dbReference type="Pfam" id="PF00881"/>
    </source>
</evidence>
<dbReference type="eggNOG" id="COG0778">
    <property type="taxonomic scope" value="Bacteria"/>
</dbReference>
<keyword evidence="5" id="KW-0521">NADP</keyword>
<dbReference type="GO" id="GO:0016491">
    <property type="term" value="F:oxidoreductase activity"/>
    <property type="evidence" value="ECO:0007669"/>
    <property type="project" value="UniProtKB-UniRule"/>
</dbReference>
<dbReference type="EC" id="1.-.-.-" evidence="7"/>
<evidence type="ECO:0000256" key="4">
    <source>
        <dbReference type="ARBA" id="ARBA00023002"/>
    </source>
</evidence>
<dbReference type="HOGENOM" id="CLU_070764_0_1_10"/>
<dbReference type="InterPro" id="IPR029479">
    <property type="entry name" value="Nitroreductase"/>
</dbReference>
<evidence type="ECO:0000256" key="5">
    <source>
        <dbReference type="PIRNR" id="PIRNR005426"/>
    </source>
</evidence>
<evidence type="ECO:0000256" key="2">
    <source>
        <dbReference type="ARBA" id="ARBA00022630"/>
    </source>
</evidence>
<dbReference type="STRING" id="1433126.BN938_0272"/>
<dbReference type="AlphaFoldDB" id="A0A060R9G0"/>
<dbReference type="Proteomes" id="UP000027616">
    <property type="component" value="Chromosome I"/>
</dbReference>
<dbReference type="OrthoDB" id="9775805at2"/>
<feature type="domain" description="Nitroreductase" evidence="6">
    <location>
        <begin position="5"/>
        <end position="160"/>
    </location>
</feature>
<dbReference type="PIRSF" id="PIRSF005426">
    <property type="entry name" value="Frp"/>
    <property type="match status" value="1"/>
</dbReference>
<keyword evidence="4 5" id="KW-0560">Oxidoreductase</keyword>
<comment type="similarity">
    <text evidence="1 5">Belongs to the flavin oxidoreductase frp family.</text>
</comment>
<keyword evidence="8" id="KW-1185">Reference proteome</keyword>
<keyword evidence="3 5" id="KW-0288">FMN</keyword>
<dbReference type="PANTHER" id="PTHR43425">
    <property type="entry name" value="OXYGEN-INSENSITIVE NADPH NITROREDUCTASE"/>
    <property type="match status" value="1"/>
</dbReference>
<accession>A0A060R9G0</accession>
<dbReference type="Pfam" id="PF00881">
    <property type="entry name" value="Nitroreductase"/>
    <property type="match status" value="1"/>
</dbReference>
<reference evidence="7 8" key="1">
    <citation type="journal article" date="2015" name="Genome Announc.">
        <title>Complete Genome Sequence of the Novel Leech Symbiont Mucinivorans hirudinis M3T.</title>
        <authorList>
            <person name="Nelson M.C."/>
            <person name="Bomar L."/>
            <person name="Graf J."/>
        </authorList>
    </citation>
    <scope>NUCLEOTIDE SEQUENCE [LARGE SCALE GENOMIC DNA]</scope>
    <source>
        <strain evidence="8">M3</strain>
    </source>
</reference>
<evidence type="ECO:0000256" key="1">
    <source>
        <dbReference type="ARBA" id="ARBA00008366"/>
    </source>
</evidence>
<protein>
    <submittedName>
        <fullName evidence="7">Oxygen-insensitive NADPH nitroreductase</fullName>
        <ecNumber evidence="7">1.-.-.-</ecNumber>
    </submittedName>
</protein>
<dbReference type="Gene3D" id="3.40.109.10">
    <property type="entry name" value="NADH Oxidase"/>
    <property type="match status" value="1"/>
</dbReference>
<dbReference type="InterPro" id="IPR016446">
    <property type="entry name" value="Flavin_OxRdtase_Frp"/>
</dbReference>
<proteinExistence type="inferred from homology"/>
<dbReference type="PANTHER" id="PTHR43425:SF2">
    <property type="entry name" value="OXYGEN-INSENSITIVE NADPH NITROREDUCTASE"/>
    <property type="match status" value="1"/>
</dbReference>
<evidence type="ECO:0000313" key="8">
    <source>
        <dbReference type="Proteomes" id="UP000027616"/>
    </source>
</evidence>
<dbReference type="EMBL" id="HG934468">
    <property type="protein sequence ID" value="CDN30378.1"/>
    <property type="molecule type" value="Genomic_DNA"/>
</dbReference>
<gene>
    <name evidence="7" type="ORF">BN938_0272</name>
</gene>